<keyword evidence="3" id="KW-1185">Reference proteome</keyword>
<evidence type="ECO:0000256" key="1">
    <source>
        <dbReference type="SAM" id="Phobius"/>
    </source>
</evidence>
<proteinExistence type="predicted"/>
<evidence type="ECO:0000313" key="3">
    <source>
        <dbReference type="Proteomes" id="UP000291116"/>
    </source>
</evidence>
<feature type="transmembrane region" description="Helical" evidence="1">
    <location>
        <begin position="130"/>
        <end position="151"/>
    </location>
</feature>
<gene>
    <name evidence="2" type="ORF">PSNMU_V1.4_AUG-EV-PASAV3_0065950</name>
</gene>
<dbReference type="EMBL" id="CAACVS010000234">
    <property type="protein sequence ID" value="VEU39730.1"/>
    <property type="molecule type" value="Genomic_DNA"/>
</dbReference>
<sequence>MPLLRATVSSGPEVLARFNSDGTPVSWFEANWPFATWAIFLFGSGVLAANWKKRDQYWYGWLVMVVYCLHQSEEHAYDARGWRYSFVPSFNAGPVSKIFQDVCSERVAASLEQQKGDQLQPLGCPLDPKITLWINVTIVWIGFGGCMLAATLEPKRFLFSGSLNWGTAVVNGLFGHLLPAVLAGFSYNPGTVQSALMVPLGLYRVVVSGRPGLCLAHGIATHLVLIGAVRLVYRYHTDETATMVAAMLAACPGLTLAVSNRVSRPGGTAVEGKKQEHKLQ</sequence>
<dbReference type="OrthoDB" id="413428at2759"/>
<dbReference type="AlphaFoldDB" id="A0A448ZCK1"/>
<protein>
    <submittedName>
        <fullName evidence="2">Uncharacterized protein</fullName>
    </submittedName>
</protein>
<organism evidence="2 3">
    <name type="scientific">Pseudo-nitzschia multistriata</name>
    <dbReference type="NCBI Taxonomy" id="183589"/>
    <lineage>
        <taxon>Eukaryota</taxon>
        <taxon>Sar</taxon>
        <taxon>Stramenopiles</taxon>
        <taxon>Ochrophyta</taxon>
        <taxon>Bacillariophyta</taxon>
        <taxon>Bacillariophyceae</taxon>
        <taxon>Bacillariophycidae</taxon>
        <taxon>Bacillariales</taxon>
        <taxon>Bacillariaceae</taxon>
        <taxon>Pseudo-nitzschia</taxon>
    </lineage>
</organism>
<reference evidence="2 3" key="1">
    <citation type="submission" date="2019-01" db="EMBL/GenBank/DDBJ databases">
        <authorList>
            <person name="Ferrante I. M."/>
        </authorList>
    </citation>
    <scope>NUCLEOTIDE SEQUENCE [LARGE SCALE GENOMIC DNA]</scope>
    <source>
        <strain evidence="2 3">B856</strain>
    </source>
</reference>
<name>A0A448ZCK1_9STRA</name>
<dbReference type="Pfam" id="PF13787">
    <property type="entry name" value="HXXEE"/>
    <property type="match status" value="1"/>
</dbReference>
<keyword evidence="1" id="KW-0812">Transmembrane</keyword>
<keyword evidence="1" id="KW-1133">Transmembrane helix</keyword>
<keyword evidence="1" id="KW-0472">Membrane</keyword>
<evidence type="ECO:0000313" key="2">
    <source>
        <dbReference type="EMBL" id="VEU39730.1"/>
    </source>
</evidence>
<dbReference type="InterPro" id="IPR025671">
    <property type="entry name" value="HXXEE"/>
</dbReference>
<feature type="transmembrane region" description="Helical" evidence="1">
    <location>
        <begin position="30"/>
        <end position="49"/>
    </location>
</feature>
<feature type="transmembrane region" description="Helical" evidence="1">
    <location>
        <begin position="163"/>
        <end position="187"/>
    </location>
</feature>
<dbReference type="Proteomes" id="UP000291116">
    <property type="component" value="Unassembled WGS sequence"/>
</dbReference>
<accession>A0A448ZCK1</accession>